<proteinExistence type="predicted"/>
<dbReference type="GO" id="GO:0005975">
    <property type="term" value="P:carbohydrate metabolic process"/>
    <property type="evidence" value="ECO:0007669"/>
    <property type="project" value="InterPro"/>
</dbReference>
<feature type="region of interest" description="Disordered" evidence="3">
    <location>
        <begin position="28"/>
        <end position="47"/>
    </location>
</feature>
<dbReference type="EMBL" id="JAJEQR010000015">
    <property type="protein sequence ID" value="MCC2230668.1"/>
    <property type="molecule type" value="Genomic_DNA"/>
</dbReference>
<gene>
    <name evidence="6" type="ORF">LKD81_06590</name>
</gene>
<keyword evidence="1" id="KW-0479">Metal-binding</keyword>
<dbReference type="Pfam" id="PF01522">
    <property type="entry name" value="Polysacc_deac_1"/>
    <property type="match status" value="1"/>
</dbReference>
<evidence type="ECO:0000256" key="1">
    <source>
        <dbReference type="ARBA" id="ARBA00022723"/>
    </source>
</evidence>
<feature type="chain" id="PRO_5042011139" evidence="4">
    <location>
        <begin position="29"/>
        <end position="314"/>
    </location>
</feature>
<dbReference type="InterPro" id="IPR050248">
    <property type="entry name" value="Polysacc_deacetylase_ArnD"/>
</dbReference>
<evidence type="ECO:0000313" key="6">
    <source>
        <dbReference type="EMBL" id="MCC2230668.1"/>
    </source>
</evidence>
<protein>
    <submittedName>
        <fullName evidence="6">Polysaccharide deacetylase family protein</fullName>
    </submittedName>
</protein>
<dbReference type="InterPro" id="IPR011330">
    <property type="entry name" value="Glyco_hydro/deAcase_b/a-brl"/>
</dbReference>
<dbReference type="CDD" id="cd10954">
    <property type="entry name" value="CE4_CtAXE_like"/>
    <property type="match status" value="1"/>
</dbReference>
<keyword evidence="4" id="KW-0732">Signal</keyword>
<dbReference type="SUPFAM" id="SSF88713">
    <property type="entry name" value="Glycoside hydrolase/deacetylase"/>
    <property type="match status" value="1"/>
</dbReference>
<dbReference type="PROSITE" id="PS51677">
    <property type="entry name" value="NODB"/>
    <property type="match status" value="1"/>
</dbReference>
<sequence>MKFLSKLTAIGLAFSLAAGLAGCQSSNAETTSSAADTTSAAASSESIPDLEVTIPLDDVTLPETTAASAESENASESTAGGEGTTAANGEVDLSKVVALTFDDGPDTKDTSSSNRILDVLEQYGCKATFFVQGQAAQDWLPERNKATVKREADLGMEIGTHTYSHADLRKLSADEVAEELSKGAQAITDITGGEVTLMRPPYGETSASTQSSIPYPMILWDVDTLDWQSKDPQSIYDITMDQIQGGSIVLMHDTMNTTADAVEMIVPKLIEEGYQLVTVSELFRLYGVDLEPGYYYCNAREAGTTVSPFSGSGQ</sequence>
<keyword evidence="2" id="KW-0378">Hydrolase</keyword>
<feature type="domain" description="NodB homology" evidence="5">
    <location>
        <begin position="95"/>
        <end position="277"/>
    </location>
</feature>
<feature type="signal peptide" evidence="4">
    <location>
        <begin position="1"/>
        <end position="28"/>
    </location>
</feature>
<name>A0AAE3E9Q4_9FIRM</name>
<dbReference type="PANTHER" id="PTHR10587">
    <property type="entry name" value="GLYCOSYL TRANSFERASE-RELATED"/>
    <property type="match status" value="1"/>
</dbReference>
<dbReference type="GO" id="GO:0016020">
    <property type="term" value="C:membrane"/>
    <property type="evidence" value="ECO:0007669"/>
    <property type="project" value="TreeGrafter"/>
</dbReference>
<keyword evidence="7" id="KW-1185">Reference proteome</keyword>
<evidence type="ECO:0000256" key="2">
    <source>
        <dbReference type="ARBA" id="ARBA00022801"/>
    </source>
</evidence>
<dbReference type="PANTHER" id="PTHR10587:SF133">
    <property type="entry name" value="CHITIN DEACETYLASE 1-RELATED"/>
    <property type="match status" value="1"/>
</dbReference>
<dbReference type="InterPro" id="IPR002509">
    <property type="entry name" value="NODB_dom"/>
</dbReference>
<dbReference type="GO" id="GO:0016810">
    <property type="term" value="F:hydrolase activity, acting on carbon-nitrogen (but not peptide) bonds"/>
    <property type="evidence" value="ECO:0007669"/>
    <property type="project" value="InterPro"/>
</dbReference>
<evidence type="ECO:0000256" key="3">
    <source>
        <dbReference type="SAM" id="MobiDB-lite"/>
    </source>
</evidence>
<dbReference type="RefSeq" id="WP_308453305.1">
    <property type="nucleotide sequence ID" value="NZ_JAJEQR010000015.1"/>
</dbReference>
<dbReference type="Proteomes" id="UP001198182">
    <property type="component" value="Unassembled WGS sequence"/>
</dbReference>
<dbReference type="PROSITE" id="PS51257">
    <property type="entry name" value="PROKAR_LIPOPROTEIN"/>
    <property type="match status" value="1"/>
</dbReference>
<dbReference type="AlphaFoldDB" id="A0AAE3E9Q4"/>
<comment type="caution">
    <text evidence="6">The sequence shown here is derived from an EMBL/GenBank/DDBJ whole genome shotgun (WGS) entry which is preliminary data.</text>
</comment>
<accession>A0AAE3E9Q4</accession>
<evidence type="ECO:0000259" key="5">
    <source>
        <dbReference type="PROSITE" id="PS51677"/>
    </source>
</evidence>
<reference evidence="6" key="1">
    <citation type="submission" date="2021-10" db="EMBL/GenBank/DDBJ databases">
        <title>Anaerobic single-cell dispensing facilitates the cultivation of human gut bacteria.</title>
        <authorList>
            <person name="Afrizal A."/>
        </authorList>
    </citation>
    <scope>NUCLEOTIDE SEQUENCE</scope>
    <source>
        <strain evidence="6">CLA-AA-H215</strain>
    </source>
</reference>
<feature type="region of interest" description="Disordered" evidence="3">
    <location>
        <begin position="65"/>
        <end position="87"/>
    </location>
</feature>
<feature type="compositionally biased region" description="Low complexity" evidence="3">
    <location>
        <begin position="28"/>
        <end position="46"/>
    </location>
</feature>
<organism evidence="6 7">
    <name type="scientific">Hominifimenecus microfluidus</name>
    <dbReference type="NCBI Taxonomy" id="2885348"/>
    <lineage>
        <taxon>Bacteria</taxon>
        <taxon>Bacillati</taxon>
        <taxon>Bacillota</taxon>
        <taxon>Clostridia</taxon>
        <taxon>Lachnospirales</taxon>
        <taxon>Lachnospiraceae</taxon>
        <taxon>Hominifimenecus</taxon>
    </lineage>
</organism>
<evidence type="ECO:0000313" key="7">
    <source>
        <dbReference type="Proteomes" id="UP001198182"/>
    </source>
</evidence>
<dbReference type="Gene3D" id="3.20.20.370">
    <property type="entry name" value="Glycoside hydrolase/deacetylase"/>
    <property type="match status" value="1"/>
</dbReference>
<evidence type="ECO:0000256" key="4">
    <source>
        <dbReference type="SAM" id="SignalP"/>
    </source>
</evidence>
<dbReference type="GO" id="GO:0046872">
    <property type="term" value="F:metal ion binding"/>
    <property type="evidence" value="ECO:0007669"/>
    <property type="project" value="UniProtKB-KW"/>
</dbReference>